<dbReference type="RefSeq" id="XP_052125406.1">
    <property type="nucleotide sequence ID" value="XM_052269446.1"/>
</dbReference>
<accession>A0A9C6U519</accession>
<feature type="transmembrane region" description="Helical" evidence="14">
    <location>
        <begin position="86"/>
        <end position="104"/>
    </location>
</feature>
<proteinExistence type="inferred from homology"/>
<dbReference type="GO" id="GO:0005886">
    <property type="term" value="C:plasma membrane"/>
    <property type="evidence" value="ECO:0007669"/>
    <property type="project" value="TreeGrafter"/>
</dbReference>
<organism evidence="15 16">
    <name type="scientific">Frankliniella occidentalis</name>
    <name type="common">Western flower thrips</name>
    <name type="synonym">Euthrips occidentalis</name>
    <dbReference type="NCBI Taxonomy" id="133901"/>
    <lineage>
        <taxon>Eukaryota</taxon>
        <taxon>Metazoa</taxon>
        <taxon>Ecdysozoa</taxon>
        <taxon>Arthropoda</taxon>
        <taxon>Hexapoda</taxon>
        <taxon>Insecta</taxon>
        <taxon>Pterygota</taxon>
        <taxon>Neoptera</taxon>
        <taxon>Paraneoptera</taxon>
        <taxon>Thysanoptera</taxon>
        <taxon>Terebrantia</taxon>
        <taxon>Thripoidea</taxon>
        <taxon>Thripidae</taxon>
        <taxon>Frankliniella</taxon>
    </lineage>
</organism>
<protein>
    <submittedName>
        <fullName evidence="16 17">Pickpocket protein 28-like</fullName>
    </submittedName>
</protein>
<dbReference type="GeneID" id="113215409"/>
<comment type="similarity">
    <text evidence="2 12">Belongs to the amiloride-sensitive sodium channel (TC 1.A.6) family.</text>
</comment>
<evidence type="ECO:0000256" key="14">
    <source>
        <dbReference type="SAM" id="Phobius"/>
    </source>
</evidence>
<comment type="subcellular location">
    <subcellularLocation>
        <location evidence="1">Membrane</location>
        <topology evidence="1">Multi-pass membrane protein</topology>
    </subcellularLocation>
</comment>
<keyword evidence="6 14" id="KW-1133">Transmembrane helix</keyword>
<evidence type="ECO:0000256" key="3">
    <source>
        <dbReference type="ARBA" id="ARBA00022448"/>
    </source>
</evidence>
<dbReference type="OrthoDB" id="6021021at2759"/>
<evidence type="ECO:0000256" key="8">
    <source>
        <dbReference type="ARBA" id="ARBA00023065"/>
    </source>
</evidence>
<keyword evidence="4 12" id="KW-0894">Sodium channel</keyword>
<evidence type="ECO:0000256" key="13">
    <source>
        <dbReference type="SAM" id="MobiDB-lite"/>
    </source>
</evidence>
<keyword evidence="9 14" id="KW-0472">Membrane</keyword>
<dbReference type="Proteomes" id="UP000504606">
    <property type="component" value="Unplaced"/>
</dbReference>
<evidence type="ECO:0000256" key="4">
    <source>
        <dbReference type="ARBA" id="ARBA00022461"/>
    </source>
</evidence>
<feature type="transmembrane region" description="Helical" evidence="14">
    <location>
        <begin position="540"/>
        <end position="566"/>
    </location>
</feature>
<keyword evidence="10 12" id="KW-0739">Sodium transport</keyword>
<evidence type="ECO:0000256" key="9">
    <source>
        <dbReference type="ARBA" id="ARBA00023136"/>
    </source>
</evidence>
<evidence type="ECO:0000313" key="17">
    <source>
        <dbReference type="RefSeq" id="XP_052125407.1"/>
    </source>
</evidence>
<reference evidence="16 17" key="1">
    <citation type="submission" date="2025-04" db="UniProtKB">
        <authorList>
            <consortium name="RefSeq"/>
        </authorList>
    </citation>
    <scope>IDENTIFICATION</scope>
    <source>
        <tissue evidence="16 17">Whole organism</tissue>
    </source>
</reference>
<keyword evidence="15" id="KW-1185">Reference proteome</keyword>
<dbReference type="Pfam" id="PF00858">
    <property type="entry name" value="ASC"/>
    <property type="match status" value="1"/>
</dbReference>
<keyword evidence="3 12" id="KW-0813">Transport</keyword>
<evidence type="ECO:0000256" key="12">
    <source>
        <dbReference type="RuleBase" id="RU000679"/>
    </source>
</evidence>
<evidence type="ECO:0000256" key="2">
    <source>
        <dbReference type="ARBA" id="ARBA00007193"/>
    </source>
</evidence>
<dbReference type="RefSeq" id="XP_052125407.1">
    <property type="nucleotide sequence ID" value="XM_052269447.1"/>
</dbReference>
<evidence type="ECO:0000313" key="15">
    <source>
        <dbReference type="Proteomes" id="UP000504606"/>
    </source>
</evidence>
<sequence>MGILRRKATVGWAEENTPPTVLDSSSKPETKRHPRISKKDRSISTESSVYHTAITVKASWNEYCNSTAIHGVRYFVEEGRSPFERAFWVLALGLSLVGCFYLMVKVYTKWEGSPVIVSFAETATPIWNVPFPAVSVCPETKSRQTKFNYTGLFHDHLDYMTAMAEAAKNGTNETEVVDISPDDQAKLNTISLICDQHVFTQGNTTITPDELEYLKEVAPPIDEVLFVCMWEGQIMPNCSGRMGEPLFTPFMSDEGLCYTFNMLSNQELFTSLAVQYNETESRNSLGWNLKEGYPENASLNTFPRRALGQGAKSGLSILLRAYKQDCDYLCRGPVQGFKVLLHNPAEVPRINQQYFRAPLNQEVVVVVKPSMMTTSDGLKDYEPSRRQCYLPTERQLRYFKVYTQKNCELECSANYTMNMCNCTAFYMPRSSGIPICGPGSSNCVKEASESLVLREIEQELGRQKGIVSEDDCHCMPACTSLEYDAQTSQADFDWENVFQAYRTATNELGEGLALARVSIYFKDTQFITSRRSELYGQTDFLANCGGLLGLFSGFSFISLIEILYYMTIRLWCNVHRANQRRAKALSEITALGQLAMAGSFDVEKQQPRPSAPEIPIKS</sequence>
<dbReference type="PANTHER" id="PTHR11690:SF288">
    <property type="entry name" value="AMILORIDE-SENSITIVE NA+ CHANNEL-RELATED"/>
    <property type="match status" value="1"/>
</dbReference>
<dbReference type="GO" id="GO:0015280">
    <property type="term" value="F:ligand-gated sodium channel activity"/>
    <property type="evidence" value="ECO:0007669"/>
    <property type="project" value="TreeGrafter"/>
</dbReference>
<feature type="compositionally biased region" description="Basic and acidic residues" evidence="13">
    <location>
        <begin position="26"/>
        <end position="43"/>
    </location>
</feature>
<dbReference type="InterPro" id="IPR001873">
    <property type="entry name" value="ENaC"/>
</dbReference>
<evidence type="ECO:0000256" key="6">
    <source>
        <dbReference type="ARBA" id="ARBA00022989"/>
    </source>
</evidence>
<name>A0A9C6U519_FRAOC</name>
<evidence type="ECO:0000313" key="16">
    <source>
        <dbReference type="RefSeq" id="XP_052125406.1"/>
    </source>
</evidence>
<gene>
    <name evidence="16 17" type="primary">LOC113215409</name>
</gene>
<dbReference type="AlphaFoldDB" id="A0A9C6U519"/>
<dbReference type="Gene3D" id="1.10.287.770">
    <property type="entry name" value="YojJ-like"/>
    <property type="match status" value="1"/>
</dbReference>
<keyword evidence="11 12" id="KW-0407">Ion channel</keyword>
<evidence type="ECO:0000256" key="1">
    <source>
        <dbReference type="ARBA" id="ARBA00004141"/>
    </source>
</evidence>
<evidence type="ECO:0000256" key="5">
    <source>
        <dbReference type="ARBA" id="ARBA00022692"/>
    </source>
</evidence>
<keyword evidence="7" id="KW-0915">Sodium</keyword>
<evidence type="ECO:0000256" key="10">
    <source>
        <dbReference type="ARBA" id="ARBA00023201"/>
    </source>
</evidence>
<evidence type="ECO:0000256" key="11">
    <source>
        <dbReference type="ARBA" id="ARBA00023303"/>
    </source>
</evidence>
<keyword evidence="5 12" id="KW-0812">Transmembrane</keyword>
<dbReference type="PANTHER" id="PTHR11690">
    <property type="entry name" value="AMILORIDE-SENSITIVE SODIUM CHANNEL-RELATED"/>
    <property type="match status" value="1"/>
</dbReference>
<dbReference type="KEGG" id="foc:113215409"/>
<keyword evidence="8 12" id="KW-0406">Ion transport</keyword>
<dbReference type="Gene3D" id="2.60.470.10">
    <property type="entry name" value="Acid-sensing ion channels like domains"/>
    <property type="match status" value="1"/>
</dbReference>
<dbReference type="PRINTS" id="PR01078">
    <property type="entry name" value="AMINACHANNEL"/>
</dbReference>
<evidence type="ECO:0000256" key="7">
    <source>
        <dbReference type="ARBA" id="ARBA00023053"/>
    </source>
</evidence>
<feature type="region of interest" description="Disordered" evidence="13">
    <location>
        <begin position="15"/>
        <end position="43"/>
    </location>
</feature>